<gene>
    <name evidence="2" type="ORF">LYPA_23C005026</name>
</gene>
<dbReference type="Proteomes" id="UP000386466">
    <property type="component" value="Unassembled WGS sequence"/>
</dbReference>
<organism evidence="2 3">
    <name type="scientific">Lynx pardinus</name>
    <name type="common">Iberian lynx</name>
    <name type="synonym">Felis pardina</name>
    <dbReference type="NCBI Taxonomy" id="191816"/>
    <lineage>
        <taxon>Eukaryota</taxon>
        <taxon>Metazoa</taxon>
        <taxon>Chordata</taxon>
        <taxon>Craniata</taxon>
        <taxon>Vertebrata</taxon>
        <taxon>Euteleostomi</taxon>
        <taxon>Mammalia</taxon>
        <taxon>Eutheria</taxon>
        <taxon>Laurasiatheria</taxon>
        <taxon>Carnivora</taxon>
        <taxon>Feliformia</taxon>
        <taxon>Felidae</taxon>
        <taxon>Felinae</taxon>
        <taxon>Lynx</taxon>
    </lineage>
</organism>
<dbReference type="AlphaFoldDB" id="A0A485P2U1"/>
<accession>A0A485P2U1</accession>
<dbReference type="EMBL" id="CAAGRJ010028233">
    <property type="protein sequence ID" value="VFV40020.1"/>
    <property type="molecule type" value="Genomic_DNA"/>
</dbReference>
<evidence type="ECO:0000313" key="2">
    <source>
        <dbReference type="EMBL" id="VFV40020.1"/>
    </source>
</evidence>
<name>A0A485P2U1_LYNPA</name>
<protein>
    <submittedName>
        <fullName evidence="2">Uncharacterized protein</fullName>
    </submittedName>
</protein>
<proteinExistence type="predicted"/>
<feature type="non-terminal residue" evidence="2">
    <location>
        <position position="56"/>
    </location>
</feature>
<sequence>MGSHPRDGPARSPHPPFLWLGLIFPCSVPSSSPSAGTSPLRLAEGDLSAWEGLEKE</sequence>
<feature type="compositionally biased region" description="Low complexity" evidence="1">
    <location>
        <begin position="29"/>
        <end position="39"/>
    </location>
</feature>
<evidence type="ECO:0000313" key="3">
    <source>
        <dbReference type="Proteomes" id="UP000386466"/>
    </source>
</evidence>
<feature type="region of interest" description="Disordered" evidence="1">
    <location>
        <begin position="29"/>
        <end position="56"/>
    </location>
</feature>
<evidence type="ECO:0000256" key="1">
    <source>
        <dbReference type="SAM" id="MobiDB-lite"/>
    </source>
</evidence>
<keyword evidence="3" id="KW-1185">Reference proteome</keyword>
<reference evidence="2 3" key="1">
    <citation type="submission" date="2019-01" db="EMBL/GenBank/DDBJ databases">
        <authorList>
            <person name="Alioto T."/>
            <person name="Alioto T."/>
        </authorList>
    </citation>
    <scope>NUCLEOTIDE SEQUENCE [LARGE SCALE GENOMIC DNA]</scope>
</reference>